<protein>
    <recommendedName>
        <fullName evidence="3">protein-tyrosine-phosphatase</fullName>
        <ecNumber evidence="3">3.1.3.48</ecNumber>
    </recommendedName>
</protein>
<dbReference type="InterPro" id="IPR051985">
    <property type="entry name" value="NR_tyrosine_phosphatase"/>
</dbReference>
<feature type="domain" description="Tyrosine-protein phosphatase" evidence="9">
    <location>
        <begin position="34"/>
        <end position="298"/>
    </location>
</feature>
<sequence>MLEGESILENACVALNVKDEMLQFDRDDSWNVVYEQLKNKSTILNQNASVDAARDIENRWKNRYRDVSPFDSTRVFLYNARDGDYINASFVSIPDVPSRKYILTQGPMQQTVNHFWLMVWERQCPAIIMLNRFIEKGSLRCHPYFPHNGGSSVLKLSDVGLIVELEEETNTKLFIQRKFNITNTETNEIHRVLHMQYTKWPDFGVPNSPSAILNFLWSVRATGALDNSLYPPVVHCSAGIGRSGAFVLIDLALILIEQRNSVSGVSIRNLFLELRKCRMGIIQTADQLRFCYCAIIKAADTLLATPVDQRPYVKFEPDKDETDIMLGVSSEDESEDLEDDVEDLDLDEFEAETEAVEDEEDVETELFNPLDNVGVRIRNTTFNSGHINQHTITTPWVSSVKSLSASEADSVVKKPIGSFDEMNHSQNYSGKDIDSSTMDTSESLIDLIVKKSKNGLPDMAGKSNKHTYSWDRSNNALPTSQMESSVAISDGTETNSISSVISTSHSITPTFHPDGDNSRASELLGLGVSSTDTAMDGAGSDSLAEEYLAASIDLHERRAARLARQVRMRERIENMRLRMRETDMERKRWLPARMLQYLRRFYAESGYVRSTTGAIISSIFIVAIIGFSTIAYVYW</sequence>
<dbReference type="GO" id="GO:0012505">
    <property type="term" value="C:endomembrane system"/>
    <property type="evidence" value="ECO:0007669"/>
    <property type="project" value="UniProtKB-SubCell"/>
</dbReference>
<feature type="domain" description="Tyrosine specific protein phosphatases" evidence="10">
    <location>
        <begin position="213"/>
        <end position="289"/>
    </location>
</feature>
<evidence type="ECO:0000256" key="8">
    <source>
        <dbReference type="SAM" id="Phobius"/>
    </source>
</evidence>
<dbReference type="EC" id="3.1.3.48" evidence="3"/>
<comment type="subcellular location">
    <subcellularLocation>
        <location evidence="1">Endomembrane system</location>
    </subcellularLocation>
</comment>
<dbReference type="GO" id="GO:0004726">
    <property type="term" value="F:non-membrane spanning protein tyrosine phosphatase activity"/>
    <property type="evidence" value="ECO:0007669"/>
    <property type="project" value="TreeGrafter"/>
</dbReference>
<evidence type="ECO:0000256" key="2">
    <source>
        <dbReference type="ARBA" id="ARBA00009701"/>
    </source>
</evidence>
<dbReference type="Pfam" id="PF00102">
    <property type="entry name" value="Y_phosphatase"/>
    <property type="match status" value="1"/>
</dbReference>
<dbReference type="SMART" id="SM00194">
    <property type="entry name" value="PTPc"/>
    <property type="match status" value="1"/>
</dbReference>
<dbReference type="GO" id="GO:0046426">
    <property type="term" value="P:negative regulation of receptor signaling pathway via JAK-STAT"/>
    <property type="evidence" value="ECO:0007669"/>
    <property type="project" value="TreeGrafter"/>
</dbReference>
<keyword evidence="5" id="KW-0378">Hydrolase</keyword>
<dbReference type="Proteomes" id="UP000050795">
    <property type="component" value="Unassembled WGS sequence"/>
</dbReference>
<dbReference type="InterPro" id="IPR029021">
    <property type="entry name" value="Prot-tyrosine_phosphatase-like"/>
</dbReference>
<dbReference type="PROSITE" id="PS00383">
    <property type="entry name" value="TYR_PHOSPHATASE_1"/>
    <property type="match status" value="1"/>
</dbReference>
<dbReference type="GO" id="GO:0005737">
    <property type="term" value="C:cytoplasm"/>
    <property type="evidence" value="ECO:0007669"/>
    <property type="project" value="TreeGrafter"/>
</dbReference>
<dbReference type="SUPFAM" id="SSF52799">
    <property type="entry name" value="(Phosphotyrosine protein) phosphatases II"/>
    <property type="match status" value="1"/>
</dbReference>
<proteinExistence type="inferred from homology"/>
<evidence type="ECO:0000259" key="9">
    <source>
        <dbReference type="PROSITE" id="PS50055"/>
    </source>
</evidence>
<keyword evidence="4" id="KW-0597">Phosphoprotein</keyword>
<reference evidence="12" key="2">
    <citation type="submission" date="2023-11" db="UniProtKB">
        <authorList>
            <consortium name="WormBaseParasite"/>
        </authorList>
    </citation>
    <scope>IDENTIFICATION</scope>
</reference>
<dbReference type="InterPro" id="IPR000242">
    <property type="entry name" value="PTP_cat"/>
</dbReference>
<evidence type="ECO:0000313" key="12">
    <source>
        <dbReference type="WBParaSite" id="TREG1_7480.1"/>
    </source>
</evidence>
<dbReference type="InterPro" id="IPR003595">
    <property type="entry name" value="Tyr_Pase_cat"/>
</dbReference>
<dbReference type="GO" id="GO:0005634">
    <property type="term" value="C:nucleus"/>
    <property type="evidence" value="ECO:0007669"/>
    <property type="project" value="TreeGrafter"/>
</dbReference>
<keyword evidence="8" id="KW-1133">Transmembrane helix</keyword>
<evidence type="ECO:0000256" key="3">
    <source>
        <dbReference type="ARBA" id="ARBA00013064"/>
    </source>
</evidence>
<dbReference type="GO" id="GO:0070373">
    <property type="term" value="P:negative regulation of ERK1 and ERK2 cascade"/>
    <property type="evidence" value="ECO:0007669"/>
    <property type="project" value="TreeGrafter"/>
</dbReference>
<accession>A0AA85K917</accession>
<dbReference type="InterPro" id="IPR000387">
    <property type="entry name" value="Tyr_Pase_dom"/>
</dbReference>
<evidence type="ECO:0000256" key="7">
    <source>
        <dbReference type="ARBA" id="ARBA00023136"/>
    </source>
</evidence>
<feature type="transmembrane region" description="Helical" evidence="8">
    <location>
        <begin position="614"/>
        <end position="634"/>
    </location>
</feature>
<dbReference type="WBParaSite" id="TREG1_7480.1">
    <property type="protein sequence ID" value="TREG1_7480.1"/>
    <property type="gene ID" value="TREG1_7480"/>
</dbReference>
<reference evidence="11" key="1">
    <citation type="submission" date="2022-06" db="EMBL/GenBank/DDBJ databases">
        <authorList>
            <person name="Berger JAMES D."/>
            <person name="Berger JAMES D."/>
        </authorList>
    </citation>
    <scope>NUCLEOTIDE SEQUENCE [LARGE SCALE GENOMIC DNA]</scope>
</reference>
<dbReference type="PANTHER" id="PTHR46047">
    <property type="entry name" value="TYROSINE-PROTEIN PHOSPHATASE NON-RECEPTOR TYPE 61F"/>
    <property type="match status" value="1"/>
</dbReference>
<evidence type="ECO:0000256" key="5">
    <source>
        <dbReference type="ARBA" id="ARBA00022801"/>
    </source>
</evidence>
<dbReference type="InterPro" id="IPR016130">
    <property type="entry name" value="Tyr_Pase_AS"/>
</dbReference>
<dbReference type="Gene3D" id="3.90.190.10">
    <property type="entry name" value="Protein tyrosine phosphatase superfamily"/>
    <property type="match status" value="1"/>
</dbReference>
<evidence type="ECO:0000313" key="11">
    <source>
        <dbReference type="Proteomes" id="UP000050795"/>
    </source>
</evidence>
<keyword evidence="8" id="KW-0812">Transmembrane</keyword>
<keyword evidence="6" id="KW-0904">Protein phosphatase</keyword>
<organism evidence="11 12">
    <name type="scientific">Trichobilharzia regenti</name>
    <name type="common">Nasal bird schistosome</name>
    <dbReference type="NCBI Taxonomy" id="157069"/>
    <lineage>
        <taxon>Eukaryota</taxon>
        <taxon>Metazoa</taxon>
        <taxon>Spiralia</taxon>
        <taxon>Lophotrochozoa</taxon>
        <taxon>Platyhelminthes</taxon>
        <taxon>Trematoda</taxon>
        <taxon>Digenea</taxon>
        <taxon>Strigeidida</taxon>
        <taxon>Schistosomatoidea</taxon>
        <taxon>Schistosomatidae</taxon>
        <taxon>Trichobilharzia</taxon>
    </lineage>
</organism>
<name>A0AA85K917_TRIRE</name>
<dbReference type="GO" id="GO:0019901">
    <property type="term" value="F:protein kinase binding"/>
    <property type="evidence" value="ECO:0007669"/>
    <property type="project" value="TreeGrafter"/>
</dbReference>
<dbReference type="PROSITE" id="PS50055">
    <property type="entry name" value="TYR_PHOSPHATASE_PTP"/>
    <property type="match status" value="1"/>
</dbReference>
<dbReference type="SMART" id="SM00404">
    <property type="entry name" value="PTPc_motif"/>
    <property type="match status" value="1"/>
</dbReference>
<dbReference type="PANTHER" id="PTHR46047:SF3">
    <property type="entry name" value="TYROSINE-PROTEIN PHOSPHATASE NON-RECEPTOR TYPE 61F"/>
    <property type="match status" value="1"/>
</dbReference>
<keyword evidence="11" id="KW-1185">Reference proteome</keyword>
<evidence type="ECO:0000256" key="6">
    <source>
        <dbReference type="ARBA" id="ARBA00022912"/>
    </source>
</evidence>
<keyword evidence="7 8" id="KW-0472">Membrane</keyword>
<comment type="similarity">
    <text evidence="2">Belongs to the protein-tyrosine phosphatase family. Non-receptor class 1 subfamily.</text>
</comment>
<dbReference type="PRINTS" id="PR00700">
    <property type="entry name" value="PRTYPHPHTASE"/>
</dbReference>
<dbReference type="PROSITE" id="PS50056">
    <property type="entry name" value="TYR_PHOSPHATASE_2"/>
    <property type="match status" value="1"/>
</dbReference>
<dbReference type="AlphaFoldDB" id="A0AA85K917"/>
<evidence type="ECO:0000256" key="4">
    <source>
        <dbReference type="ARBA" id="ARBA00022553"/>
    </source>
</evidence>
<evidence type="ECO:0000259" key="10">
    <source>
        <dbReference type="PROSITE" id="PS50056"/>
    </source>
</evidence>
<evidence type="ECO:0000256" key="1">
    <source>
        <dbReference type="ARBA" id="ARBA00004308"/>
    </source>
</evidence>